<keyword evidence="3 6" id="KW-0378">Hydrolase</keyword>
<reference evidence="8 9" key="1">
    <citation type="submission" date="2014-02" db="EMBL/GenBank/DDBJ databases">
        <title>The small core and large imbalanced accessory genome model reveals a collaborative survival strategy of Sorangium cellulosum strains in nature.</title>
        <authorList>
            <person name="Han K."/>
            <person name="Peng R."/>
            <person name="Blom J."/>
            <person name="Li Y.-Z."/>
        </authorList>
    </citation>
    <scope>NUCLEOTIDE SEQUENCE [LARGE SCALE GENOMIC DNA]</scope>
    <source>
        <strain evidence="8 9">So0149</strain>
    </source>
</reference>
<gene>
    <name evidence="8" type="ORF">BE18_16720</name>
</gene>
<dbReference type="PROSITE" id="PS51892">
    <property type="entry name" value="SUBTILASE"/>
    <property type="match status" value="1"/>
</dbReference>
<dbReference type="InterPro" id="IPR015500">
    <property type="entry name" value="Peptidase_S8_subtilisin-rel"/>
</dbReference>
<name>A0A150S5Z9_SORCE</name>
<sequence>MAPMSLDHRRILPIADRLHAEPGYAGRDVTIAFLDSGFYAHPDLVTPRSRILAYHDLFAPEADLSALERPDVSSWHGMMTSVVAAGNGALSGGRFRGLAWEANVVLVKVGSAHRIVHDDIRRGIEWVIAHREQHRIRVLNISCGGDYEESYLTGGLSRAADDATRHGIVVVAAAGNAGHDAAHNVLPPASAPSVIAVGGLDDGGAGEQTWHYHSSYGLTLDGLQKPEIIAPAIWLAAPILPGTPTAAQAQLLSLLDGARDEDLPGLLVEHACVDPDLDAVAGREPYLVRQLAAAKLRDQKVISGHYKHVDGTSFAAPIVSSVVAQMLEANPRLSPQQCRRILMKTARGLPGIPLE</sequence>
<evidence type="ECO:0000256" key="6">
    <source>
        <dbReference type="PROSITE-ProRule" id="PRU01240"/>
    </source>
</evidence>
<dbReference type="AlphaFoldDB" id="A0A150S5Z9"/>
<comment type="caution">
    <text evidence="8">The sequence shown here is derived from an EMBL/GenBank/DDBJ whole genome shotgun (WGS) entry which is preliminary data.</text>
</comment>
<dbReference type="Gene3D" id="3.40.50.200">
    <property type="entry name" value="Peptidase S8/S53 domain"/>
    <property type="match status" value="1"/>
</dbReference>
<comment type="similarity">
    <text evidence="1 6">Belongs to the peptidase S8 family.</text>
</comment>
<evidence type="ECO:0000313" key="8">
    <source>
        <dbReference type="EMBL" id="KYF87879.1"/>
    </source>
</evidence>
<dbReference type="InterPro" id="IPR050131">
    <property type="entry name" value="Peptidase_S8_subtilisin-like"/>
</dbReference>
<evidence type="ECO:0000256" key="5">
    <source>
        <dbReference type="PIRSR" id="PIRSR615500-1"/>
    </source>
</evidence>
<feature type="active site" description="Charge relay system" evidence="5 6">
    <location>
        <position position="35"/>
    </location>
</feature>
<dbReference type="PRINTS" id="PR00723">
    <property type="entry name" value="SUBTILISIN"/>
</dbReference>
<evidence type="ECO:0000256" key="2">
    <source>
        <dbReference type="ARBA" id="ARBA00022670"/>
    </source>
</evidence>
<dbReference type="InterPro" id="IPR036852">
    <property type="entry name" value="Peptidase_S8/S53_dom_sf"/>
</dbReference>
<feature type="domain" description="Peptidase S8/S53" evidence="7">
    <location>
        <begin position="26"/>
        <end position="347"/>
    </location>
</feature>
<protein>
    <submittedName>
        <fullName evidence="8">Serine protease</fullName>
    </submittedName>
</protein>
<organism evidence="8 9">
    <name type="scientific">Sorangium cellulosum</name>
    <name type="common">Polyangium cellulosum</name>
    <dbReference type="NCBI Taxonomy" id="56"/>
    <lineage>
        <taxon>Bacteria</taxon>
        <taxon>Pseudomonadati</taxon>
        <taxon>Myxococcota</taxon>
        <taxon>Polyangia</taxon>
        <taxon>Polyangiales</taxon>
        <taxon>Polyangiaceae</taxon>
        <taxon>Sorangium</taxon>
    </lineage>
</organism>
<dbReference type="PANTHER" id="PTHR43806:SF11">
    <property type="entry name" value="CEREVISIN-RELATED"/>
    <property type="match status" value="1"/>
</dbReference>
<accession>A0A150S5Z9</accession>
<evidence type="ECO:0000256" key="1">
    <source>
        <dbReference type="ARBA" id="ARBA00011073"/>
    </source>
</evidence>
<keyword evidence="2 6" id="KW-0645">Protease</keyword>
<dbReference type="PROSITE" id="PS00136">
    <property type="entry name" value="SUBTILASE_ASP"/>
    <property type="match status" value="1"/>
</dbReference>
<dbReference type="InterPro" id="IPR023827">
    <property type="entry name" value="Peptidase_S8_Asp-AS"/>
</dbReference>
<dbReference type="Pfam" id="PF00082">
    <property type="entry name" value="Peptidase_S8"/>
    <property type="match status" value="1"/>
</dbReference>
<feature type="non-terminal residue" evidence="8">
    <location>
        <position position="355"/>
    </location>
</feature>
<evidence type="ECO:0000256" key="3">
    <source>
        <dbReference type="ARBA" id="ARBA00022801"/>
    </source>
</evidence>
<dbReference type="PANTHER" id="PTHR43806">
    <property type="entry name" value="PEPTIDASE S8"/>
    <property type="match status" value="1"/>
</dbReference>
<feature type="active site" description="Charge relay system" evidence="5 6">
    <location>
        <position position="76"/>
    </location>
</feature>
<evidence type="ECO:0000259" key="7">
    <source>
        <dbReference type="Pfam" id="PF00082"/>
    </source>
</evidence>
<dbReference type="GO" id="GO:0006508">
    <property type="term" value="P:proteolysis"/>
    <property type="evidence" value="ECO:0007669"/>
    <property type="project" value="UniProtKB-KW"/>
</dbReference>
<dbReference type="GO" id="GO:0004252">
    <property type="term" value="F:serine-type endopeptidase activity"/>
    <property type="evidence" value="ECO:0007669"/>
    <property type="project" value="UniProtKB-UniRule"/>
</dbReference>
<dbReference type="SUPFAM" id="SSF52743">
    <property type="entry name" value="Subtilisin-like"/>
    <property type="match status" value="1"/>
</dbReference>
<dbReference type="EMBL" id="JEMC01002413">
    <property type="protein sequence ID" value="KYF87879.1"/>
    <property type="molecule type" value="Genomic_DNA"/>
</dbReference>
<dbReference type="Proteomes" id="UP000075515">
    <property type="component" value="Unassembled WGS sequence"/>
</dbReference>
<proteinExistence type="inferred from homology"/>
<evidence type="ECO:0000256" key="4">
    <source>
        <dbReference type="ARBA" id="ARBA00022825"/>
    </source>
</evidence>
<dbReference type="InterPro" id="IPR000209">
    <property type="entry name" value="Peptidase_S8/S53_dom"/>
</dbReference>
<evidence type="ECO:0000313" key="9">
    <source>
        <dbReference type="Proteomes" id="UP000075515"/>
    </source>
</evidence>
<feature type="active site" description="Charge relay system" evidence="5 6">
    <location>
        <position position="313"/>
    </location>
</feature>
<keyword evidence="4 6" id="KW-0720">Serine protease</keyword>